<name>A0A915CXN0_9BILA</name>
<dbReference type="AlphaFoldDB" id="A0A915CXN0"/>
<dbReference type="InterPro" id="IPR001810">
    <property type="entry name" value="F-box_dom"/>
</dbReference>
<organism evidence="2 3">
    <name type="scientific">Ditylenchus dipsaci</name>
    <dbReference type="NCBI Taxonomy" id="166011"/>
    <lineage>
        <taxon>Eukaryota</taxon>
        <taxon>Metazoa</taxon>
        <taxon>Ecdysozoa</taxon>
        <taxon>Nematoda</taxon>
        <taxon>Chromadorea</taxon>
        <taxon>Rhabditida</taxon>
        <taxon>Tylenchina</taxon>
        <taxon>Tylenchomorpha</taxon>
        <taxon>Sphaerularioidea</taxon>
        <taxon>Anguinidae</taxon>
        <taxon>Anguininae</taxon>
        <taxon>Ditylenchus</taxon>
    </lineage>
</organism>
<sequence length="86" mass="9719">MKQMSVSGSRLGISAMSLSRSNVPFTIPSDVLIDVFSFCSRNDLDCIQLVSKRFDTIVKTSFKKYPIRAIYAVLVDKPVDLRKPYN</sequence>
<dbReference type="InterPro" id="IPR036047">
    <property type="entry name" value="F-box-like_dom_sf"/>
</dbReference>
<dbReference type="PROSITE" id="PS50181">
    <property type="entry name" value="FBOX"/>
    <property type="match status" value="1"/>
</dbReference>
<reference evidence="3" key="1">
    <citation type="submission" date="2022-11" db="UniProtKB">
        <authorList>
            <consortium name="WormBaseParasite"/>
        </authorList>
    </citation>
    <scope>IDENTIFICATION</scope>
</reference>
<dbReference type="SUPFAM" id="SSF81383">
    <property type="entry name" value="F-box domain"/>
    <property type="match status" value="1"/>
</dbReference>
<proteinExistence type="predicted"/>
<protein>
    <submittedName>
        <fullName evidence="3">F-box domain-containing protein</fullName>
    </submittedName>
</protein>
<dbReference type="Pfam" id="PF12937">
    <property type="entry name" value="F-box-like"/>
    <property type="match status" value="1"/>
</dbReference>
<evidence type="ECO:0000259" key="1">
    <source>
        <dbReference type="PROSITE" id="PS50181"/>
    </source>
</evidence>
<dbReference type="CDD" id="cd09917">
    <property type="entry name" value="F-box_SF"/>
    <property type="match status" value="1"/>
</dbReference>
<evidence type="ECO:0000313" key="2">
    <source>
        <dbReference type="Proteomes" id="UP000887574"/>
    </source>
</evidence>
<dbReference type="Proteomes" id="UP000887574">
    <property type="component" value="Unplaced"/>
</dbReference>
<accession>A0A915CXN0</accession>
<dbReference type="WBParaSite" id="jg13756">
    <property type="protein sequence ID" value="jg13756"/>
    <property type="gene ID" value="jg13756"/>
</dbReference>
<keyword evidence="2" id="KW-1185">Reference proteome</keyword>
<evidence type="ECO:0000313" key="3">
    <source>
        <dbReference type="WBParaSite" id="jg13756"/>
    </source>
</evidence>
<feature type="domain" description="F-box" evidence="1">
    <location>
        <begin position="21"/>
        <end position="65"/>
    </location>
</feature>